<dbReference type="PANTHER" id="PTHR23155">
    <property type="entry name" value="DISEASE RESISTANCE PROTEIN RP"/>
    <property type="match status" value="1"/>
</dbReference>
<keyword evidence="1" id="KW-0677">Repeat</keyword>
<dbReference type="InterPro" id="IPR027417">
    <property type="entry name" value="P-loop_NTPase"/>
</dbReference>
<dbReference type="FunFam" id="1.10.10.10:FF:000322">
    <property type="entry name" value="Probable disease resistance protein At1g63360"/>
    <property type="match status" value="1"/>
</dbReference>
<dbReference type="SUPFAM" id="SSF52540">
    <property type="entry name" value="P-loop containing nucleoside triphosphate hydrolases"/>
    <property type="match status" value="1"/>
</dbReference>
<dbReference type="GO" id="GO:0009626">
    <property type="term" value="P:plant-type hypersensitive response"/>
    <property type="evidence" value="ECO:0007669"/>
    <property type="project" value="UniProtKB-ARBA"/>
</dbReference>
<evidence type="ECO:0000259" key="4">
    <source>
        <dbReference type="Pfam" id="PF23598"/>
    </source>
</evidence>
<dbReference type="Pfam" id="PF23598">
    <property type="entry name" value="LRR_14"/>
    <property type="match status" value="1"/>
</dbReference>
<evidence type="ECO:0008006" key="7">
    <source>
        <dbReference type="Google" id="ProtNLM"/>
    </source>
</evidence>
<feature type="domain" description="Disease resistance R13L4/SHOC-2-like LRR" evidence="4">
    <location>
        <begin position="234"/>
        <end position="314"/>
    </location>
</feature>
<dbReference type="Gene3D" id="1.10.8.430">
    <property type="entry name" value="Helical domain of apoptotic protease-activating factors"/>
    <property type="match status" value="1"/>
</dbReference>
<keyword evidence="2" id="KW-0611">Plant defense</keyword>
<evidence type="ECO:0000259" key="3">
    <source>
        <dbReference type="Pfam" id="PF23559"/>
    </source>
</evidence>
<proteinExistence type="predicted"/>
<dbReference type="InterPro" id="IPR042197">
    <property type="entry name" value="Apaf_helical"/>
</dbReference>
<dbReference type="Gene3D" id="1.10.10.10">
    <property type="entry name" value="Winged helix-like DNA-binding domain superfamily/Winged helix DNA-binding domain"/>
    <property type="match status" value="1"/>
</dbReference>
<dbReference type="AlphaFoldDB" id="A0A9R0QKS5"/>
<dbReference type="InterPro" id="IPR055414">
    <property type="entry name" value="LRR_R13L4/SHOC2-like"/>
</dbReference>
<feature type="domain" description="Disease resistance protein winged helix" evidence="3">
    <location>
        <begin position="108"/>
        <end position="178"/>
    </location>
</feature>
<protein>
    <recommendedName>
        <fullName evidence="7">NB-ARC domain-containing protein</fullName>
    </recommendedName>
</protein>
<dbReference type="PRINTS" id="PR00364">
    <property type="entry name" value="DISEASERSIST"/>
</dbReference>
<organism evidence="5 6">
    <name type="scientific">Triticum turgidum subsp. durum</name>
    <name type="common">Durum wheat</name>
    <name type="synonym">Triticum durum</name>
    <dbReference type="NCBI Taxonomy" id="4567"/>
    <lineage>
        <taxon>Eukaryota</taxon>
        <taxon>Viridiplantae</taxon>
        <taxon>Streptophyta</taxon>
        <taxon>Embryophyta</taxon>
        <taxon>Tracheophyta</taxon>
        <taxon>Spermatophyta</taxon>
        <taxon>Magnoliopsida</taxon>
        <taxon>Liliopsida</taxon>
        <taxon>Poales</taxon>
        <taxon>Poaceae</taxon>
        <taxon>BOP clade</taxon>
        <taxon>Pooideae</taxon>
        <taxon>Triticodae</taxon>
        <taxon>Triticeae</taxon>
        <taxon>Triticinae</taxon>
        <taxon>Triticum</taxon>
    </lineage>
</organism>
<dbReference type="InterPro" id="IPR058922">
    <property type="entry name" value="WHD_DRP"/>
</dbReference>
<dbReference type="InterPro" id="IPR044974">
    <property type="entry name" value="Disease_R_plants"/>
</dbReference>
<dbReference type="EMBL" id="LT934111">
    <property type="protein sequence ID" value="VAH11419.1"/>
    <property type="molecule type" value="Genomic_DNA"/>
</dbReference>
<reference evidence="5 6" key="1">
    <citation type="submission" date="2017-09" db="EMBL/GenBank/DDBJ databases">
        <authorList>
            <consortium name="International Durum Wheat Genome Sequencing Consortium (IDWGSC)"/>
            <person name="Milanesi L."/>
        </authorList>
    </citation>
    <scope>NUCLEOTIDE SEQUENCE [LARGE SCALE GENOMIC DNA]</scope>
    <source>
        <strain evidence="6">cv. Svevo</strain>
    </source>
</reference>
<dbReference type="Pfam" id="PF23559">
    <property type="entry name" value="WHD_DRP"/>
    <property type="match status" value="1"/>
</dbReference>
<gene>
    <name evidence="5" type="ORF">TRITD_1Av1G224490</name>
</gene>
<dbReference type="Proteomes" id="UP000324705">
    <property type="component" value="Chromosome 1A"/>
</dbReference>
<dbReference type="PANTHER" id="PTHR23155:SF906">
    <property type="entry name" value="OS08G0205100 PROTEIN"/>
    <property type="match status" value="1"/>
</dbReference>
<dbReference type="GO" id="GO:0002758">
    <property type="term" value="P:innate immune response-activating signaling pathway"/>
    <property type="evidence" value="ECO:0007669"/>
    <property type="project" value="UniProtKB-ARBA"/>
</dbReference>
<dbReference type="GO" id="GO:0043531">
    <property type="term" value="F:ADP binding"/>
    <property type="evidence" value="ECO:0007669"/>
    <property type="project" value="InterPro"/>
</dbReference>
<evidence type="ECO:0000313" key="6">
    <source>
        <dbReference type="Proteomes" id="UP000324705"/>
    </source>
</evidence>
<accession>A0A9R0QKS5</accession>
<dbReference type="GO" id="GO:0042742">
    <property type="term" value="P:defense response to bacterium"/>
    <property type="evidence" value="ECO:0007669"/>
    <property type="project" value="UniProtKB-ARBA"/>
</dbReference>
<evidence type="ECO:0000256" key="1">
    <source>
        <dbReference type="ARBA" id="ARBA00022737"/>
    </source>
</evidence>
<dbReference type="Gramene" id="TRITD1Av1G224490.2">
    <property type="protein sequence ID" value="TRITD1Av1G224490.2"/>
    <property type="gene ID" value="TRITD1Av1G224490"/>
</dbReference>
<dbReference type="SUPFAM" id="SSF52058">
    <property type="entry name" value="L domain-like"/>
    <property type="match status" value="1"/>
</dbReference>
<keyword evidence="6" id="KW-1185">Reference proteome</keyword>
<evidence type="ECO:0000256" key="2">
    <source>
        <dbReference type="ARBA" id="ARBA00022821"/>
    </source>
</evidence>
<evidence type="ECO:0000313" key="5">
    <source>
        <dbReference type="EMBL" id="VAH11419.1"/>
    </source>
</evidence>
<name>A0A9R0QKS5_TRITD</name>
<sequence length="317" mass="36217">MKPLNKENSKRLFSRRVYGSEDNHPSQFEESSAEILKKCGGLPLAIITIGSLLANHPERLRDEWESIRNSLGTQLEVSPTLKGMNGILNLSYPHLPLHLRACFLHLGIYPEDREIERDDLVRRWLAEGLVSNLHGQDMEVVAKSYFNELVNRSLIQPERTEYGELLSCRVHDMILDLILSKCQEHNFVTVECSSEGMAREHGRKYMVRRISMNFSGGGTTDETASRTIPSSLSQVRSLAHFGGSKYIPPLSHFKYLRVILFKIWGELFDETIDLTAISQLFQLRYLKVSVEQNIKLPTEIQGLVHLETLDLNKSQQI</sequence>
<dbReference type="InterPro" id="IPR036388">
    <property type="entry name" value="WH-like_DNA-bd_sf"/>
</dbReference>